<keyword evidence="2 4" id="KW-0727">SH2 domain</keyword>
<dbReference type="Proteomes" id="UP001221898">
    <property type="component" value="Unassembled WGS sequence"/>
</dbReference>
<evidence type="ECO:0000259" key="6">
    <source>
        <dbReference type="PROSITE" id="PS50001"/>
    </source>
</evidence>
<dbReference type="PRINTS" id="PR00401">
    <property type="entry name" value="SH2DOMAIN"/>
</dbReference>
<evidence type="ECO:0000259" key="7">
    <source>
        <dbReference type="PROSITE" id="PS50002"/>
    </source>
</evidence>
<dbReference type="InterPro" id="IPR001452">
    <property type="entry name" value="SH3_domain"/>
</dbReference>
<evidence type="ECO:0000256" key="3">
    <source>
        <dbReference type="ARBA" id="ARBA00023288"/>
    </source>
</evidence>
<evidence type="ECO:0000256" key="2">
    <source>
        <dbReference type="ARBA" id="ARBA00022999"/>
    </source>
</evidence>
<dbReference type="PROSITE" id="PS50002">
    <property type="entry name" value="SH3"/>
    <property type="match status" value="1"/>
</dbReference>
<dbReference type="Pfam" id="PF00017">
    <property type="entry name" value="SH2"/>
    <property type="match status" value="1"/>
</dbReference>
<keyword evidence="9" id="KW-1185">Reference proteome</keyword>
<evidence type="ECO:0000313" key="8">
    <source>
        <dbReference type="EMBL" id="KAJ8415765.1"/>
    </source>
</evidence>
<dbReference type="AlphaFoldDB" id="A0AAD7T7M5"/>
<gene>
    <name evidence="8" type="ORF">AAFF_G00403220</name>
</gene>
<dbReference type="Gene3D" id="3.30.505.10">
    <property type="entry name" value="SH2 domain"/>
    <property type="match status" value="1"/>
</dbReference>
<evidence type="ECO:0000256" key="4">
    <source>
        <dbReference type="PROSITE-ProRule" id="PRU00191"/>
    </source>
</evidence>
<dbReference type="SMART" id="SM00326">
    <property type="entry name" value="SH3"/>
    <property type="match status" value="1"/>
</dbReference>
<organism evidence="8 9">
    <name type="scientific">Aldrovandia affinis</name>
    <dbReference type="NCBI Taxonomy" id="143900"/>
    <lineage>
        <taxon>Eukaryota</taxon>
        <taxon>Metazoa</taxon>
        <taxon>Chordata</taxon>
        <taxon>Craniata</taxon>
        <taxon>Vertebrata</taxon>
        <taxon>Euteleostomi</taxon>
        <taxon>Actinopterygii</taxon>
        <taxon>Neopterygii</taxon>
        <taxon>Teleostei</taxon>
        <taxon>Notacanthiformes</taxon>
        <taxon>Halosauridae</taxon>
        <taxon>Aldrovandia</taxon>
    </lineage>
</organism>
<feature type="domain" description="SH2" evidence="6">
    <location>
        <begin position="90"/>
        <end position="181"/>
    </location>
</feature>
<protein>
    <recommendedName>
        <fullName evidence="10">Src-like-adapter</fullName>
    </recommendedName>
</protein>
<dbReference type="InterPro" id="IPR000980">
    <property type="entry name" value="SH2"/>
</dbReference>
<accession>A0AAD7T7M5</accession>
<dbReference type="SUPFAM" id="SSF50044">
    <property type="entry name" value="SH3-domain"/>
    <property type="match status" value="1"/>
</dbReference>
<evidence type="ECO:0000256" key="5">
    <source>
        <dbReference type="PROSITE-ProRule" id="PRU00192"/>
    </source>
</evidence>
<keyword evidence="1 5" id="KW-0728">SH3 domain</keyword>
<proteinExistence type="predicted"/>
<dbReference type="FunFam" id="3.30.505.10:FF:000039">
    <property type="entry name" value="src-like-adapter isoform X1"/>
    <property type="match status" value="1"/>
</dbReference>
<dbReference type="PANTHER" id="PTHR46037">
    <property type="entry name" value="PROTEIN ENHANCER OF SEVENLESS 2B"/>
    <property type="match status" value="1"/>
</dbReference>
<dbReference type="SUPFAM" id="SSF55550">
    <property type="entry name" value="SH2 domain"/>
    <property type="match status" value="1"/>
</dbReference>
<dbReference type="Gene3D" id="2.30.30.40">
    <property type="entry name" value="SH3 Domains"/>
    <property type="match status" value="1"/>
</dbReference>
<reference evidence="8" key="1">
    <citation type="journal article" date="2023" name="Science">
        <title>Genome structures resolve the early diversification of teleost fishes.</title>
        <authorList>
            <person name="Parey E."/>
            <person name="Louis A."/>
            <person name="Montfort J."/>
            <person name="Bouchez O."/>
            <person name="Roques C."/>
            <person name="Iampietro C."/>
            <person name="Lluch J."/>
            <person name="Castinel A."/>
            <person name="Donnadieu C."/>
            <person name="Desvignes T."/>
            <person name="Floi Bucao C."/>
            <person name="Jouanno E."/>
            <person name="Wen M."/>
            <person name="Mejri S."/>
            <person name="Dirks R."/>
            <person name="Jansen H."/>
            <person name="Henkel C."/>
            <person name="Chen W.J."/>
            <person name="Zahm M."/>
            <person name="Cabau C."/>
            <person name="Klopp C."/>
            <person name="Thompson A.W."/>
            <person name="Robinson-Rechavi M."/>
            <person name="Braasch I."/>
            <person name="Lecointre G."/>
            <person name="Bobe J."/>
            <person name="Postlethwait J.H."/>
            <person name="Berthelot C."/>
            <person name="Roest Crollius H."/>
            <person name="Guiguen Y."/>
        </authorList>
    </citation>
    <scope>NUCLEOTIDE SEQUENCE</scope>
    <source>
        <strain evidence="8">NC1722</strain>
    </source>
</reference>
<dbReference type="InterPro" id="IPR036860">
    <property type="entry name" value="SH2_dom_sf"/>
</dbReference>
<dbReference type="InterPro" id="IPR036028">
    <property type="entry name" value="SH3-like_dom_sf"/>
</dbReference>
<evidence type="ECO:0000313" key="9">
    <source>
        <dbReference type="Proteomes" id="UP001221898"/>
    </source>
</evidence>
<evidence type="ECO:0000256" key="1">
    <source>
        <dbReference type="ARBA" id="ARBA00022443"/>
    </source>
</evidence>
<comment type="caution">
    <text evidence="8">The sequence shown here is derived from an EMBL/GenBank/DDBJ whole genome shotgun (WGS) entry which is preliminary data.</text>
</comment>
<dbReference type="PROSITE" id="PS50001">
    <property type="entry name" value="SH2"/>
    <property type="match status" value="1"/>
</dbReference>
<name>A0AAD7T7M5_9TELE</name>
<dbReference type="SMART" id="SM00252">
    <property type="entry name" value="SH2"/>
    <property type="match status" value="1"/>
</dbReference>
<sequence>MGNYSTTMVPAPKKGNGTIFADPLTKTTDSVTLVVLHDYPSSDIGQPIFRIGEKLTVMSEEGCWWKVRSVITGNENYIPNNHVARVYHGWLFEGVVRQKAEELLHLPGNKGGSFMIRESAREKGVYSLSVRHESIKHYRILRLPNNWYYISARLTFQCLEDLVNHYSDTVDGLCCVLSNPCLTLAVGNLNLTRQASPVVMRHNFDWQNVQRAELLKEGTQCSPRNRDTLISFGLRNSIASYLSLVGSQDAKKGLEEEKEQIHLHFPGQRAQCGHGGGLLRVAGSDPVLKIRLLQNVFSIKF</sequence>
<dbReference type="InterPro" id="IPR043539">
    <property type="entry name" value="Grb2-like"/>
</dbReference>
<keyword evidence="3" id="KW-0449">Lipoprotein</keyword>
<evidence type="ECO:0008006" key="10">
    <source>
        <dbReference type="Google" id="ProtNLM"/>
    </source>
</evidence>
<feature type="domain" description="SH3" evidence="7">
    <location>
        <begin position="28"/>
        <end position="88"/>
    </location>
</feature>
<dbReference type="EMBL" id="JAINUG010000008">
    <property type="protein sequence ID" value="KAJ8415765.1"/>
    <property type="molecule type" value="Genomic_DNA"/>
</dbReference>